<dbReference type="PROSITE" id="PS50020">
    <property type="entry name" value="WW_DOMAIN_2"/>
    <property type="match status" value="1"/>
</dbReference>
<dbReference type="GO" id="GO:0000993">
    <property type="term" value="F:RNA polymerase II complex binding"/>
    <property type="evidence" value="ECO:0007669"/>
    <property type="project" value="TreeGrafter"/>
</dbReference>
<dbReference type="GO" id="GO:0005634">
    <property type="term" value="C:nucleus"/>
    <property type="evidence" value="ECO:0007669"/>
    <property type="project" value="UniProtKB-SubCell"/>
</dbReference>
<feature type="compositionally biased region" description="Low complexity" evidence="4">
    <location>
        <begin position="396"/>
        <end position="405"/>
    </location>
</feature>
<feature type="compositionally biased region" description="Low complexity" evidence="4">
    <location>
        <begin position="380"/>
        <end position="389"/>
    </location>
</feature>
<dbReference type="CDD" id="cd00201">
    <property type="entry name" value="WW"/>
    <property type="match status" value="1"/>
</dbReference>
<feature type="domain" description="WW" evidence="5">
    <location>
        <begin position="139"/>
        <end position="166"/>
    </location>
</feature>
<dbReference type="GO" id="GO:0010506">
    <property type="term" value="P:regulation of autophagy"/>
    <property type="evidence" value="ECO:0007669"/>
    <property type="project" value="TreeGrafter"/>
</dbReference>
<organism evidence="6">
    <name type="scientific">Ixodes ricinus</name>
    <name type="common">Common tick</name>
    <name type="synonym">Acarus ricinus</name>
    <dbReference type="NCBI Taxonomy" id="34613"/>
    <lineage>
        <taxon>Eukaryota</taxon>
        <taxon>Metazoa</taxon>
        <taxon>Ecdysozoa</taxon>
        <taxon>Arthropoda</taxon>
        <taxon>Chelicerata</taxon>
        <taxon>Arachnida</taxon>
        <taxon>Acari</taxon>
        <taxon>Parasitiformes</taxon>
        <taxon>Ixodida</taxon>
        <taxon>Ixodoidea</taxon>
        <taxon>Ixodidae</taxon>
        <taxon>Ixodinae</taxon>
        <taxon>Ixodes</taxon>
    </lineage>
</organism>
<accession>V5IHN9</accession>
<evidence type="ECO:0000259" key="5">
    <source>
        <dbReference type="PROSITE" id="PS50020"/>
    </source>
</evidence>
<comment type="subcellular location">
    <subcellularLocation>
        <location evidence="1">Nucleus</location>
    </subcellularLocation>
</comment>
<dbReference type="SMART" id="SM00456">
    <property type="entry name" value="WW"/>
    <property type="match status" value="1"/>
</dbReference>
<dbReference type="Gene3D" id="2.20.70.10">
    <property type="match status" value="1"/>
</dbReference>
<dbReference type="GO" id="GO:0006325">
    <property type="term" value="P:chromatin organization"/>
    <property type="evidence" value="ECO:0007669"/>
    <property type="project" value="UniProtKB-KW"/>
</dbReference>
<evidence type="ECO:0000313" key="6">
    <source>
        <dbReference type="EMBL" id="JAB79861.1"/>
    </source>
</evidence>
<dbReference type="PROSITE" id="PS01159">
    <property type="entry name" value="WW_DOMAIN_1"/>
    <property type="match status" value="1"/>
</dbReference>
<proteinExistence type="evidence at transcript level"/>
<dbReference type="InterPro" id="IPR036020">
    <property type="entry name" value="WW_dom_sf"/>
</dbReference>
<dbReference type="PANTHER" id="PTHR15911:SF6">
    <property type="entry name" value="WW DOMAIN-CONTAINING ADAPTER PROTEIN WITH COILED-COIL"/>
    <property type="match status" value="1"/>
</dbReference>
<feature type="compositionally biased region" description="Polar residues" evidence="4">
    <location>
        <begin position="25"/>
        <end position="35"/>
    </location>
</feature>
<dbReference type="SUPFAM" id="SSF51045">
    <property type="entry name" value="WW domain"/>
    <property type="match status" value="1"/>
</dbReference>
<feature type="region of interest" description="Disordered" evidence="4">
    <location>
        <begin position="360"/>
        <end position="405"/>
    </location>
</feature>
<feature type="region of interest" description="Disordered" evidence="4">
    <location>
        <begin position="160"/>
        <end position="303"/>
    </location>
</feature>
<evidence type="ECO:0000256" key="1">
    <source>
        <dbReference type="ARBA" id="ARBA00004123"/>
    </source>
</evidence>
<dbReference type="EMBL" id="GANP01004607">
    <property type="protein sequence ID" value="JAB79861.1"/>
    <property type="molecule type" value="mRNA"/>
</dbReference>
<feature type="region of interest" description="Disordered" evidence="4">
    <location>
        <begin position="1"/>
        <end position="144"/>
    </location>
</feature>
<dbReference type="Pfam" id="PF00397">
    <property type="entry name" value="WW"/>
    <property type="match status" value="1"/>
</dbReference>
<feature type="compositionally biased region" description="Polar residues" evidence="4">
    <location>
        <begin position="281"/>
        <end position="294"/>
    </location>
</feature>
<keyword evidence="2" id="KW-0156">Chromatin regulator</keyword>
<dbReference type="InterPro" id="IPR038867">
    <property type="entry name" value="WAC"/>
</dbReference>
<dbReference type="AlphaFoldDB" id="V5IHN9"/>
<keyword evidence="3" id="KW-0539">Nucleus</keyword>
<dbReference type="PANTHER" id="PTHR15911">
    <property type="entry name" value="WW DOMAIN-CONTAINING ADAPTER PROTEIN WITH COILED-COIL"/>
    <property type="match status" value="1"/>
</dbReference>
<reference evidence="6" key="1">
    <citation type="journal article" date="2015" name="Sci. Rep.">
        <title>Tissue- and time-dependent transcription in Ixodes ricinus salivary glands and midguts when blood feeding on the vertebrate host.</title>
        <authorList>
            <person name="Kotsyfakis M."/>
            <person name="Schwarz A."/>
            <person name="Erhart J."/>
            <person name="Ribeiro J.M."/>
        </authorList>
    </citation>
    <scope>NUCLEOTIDE SEQUENCE</scope>
    <source>
        <tissue evidence="6">Salivary gland and midgut</tissue>
    </source>
</reference>
<feature type="compositionally biased region" description="Polar residues" evidence="4">
    <location>
        <begin position="226"/>
        <end position="236"/>
    </location>
</feature>
<evidence type="ECO:0000256" key="2">
    <source>
        <dbReference type="ARBA" id="ARBA00022853"/>
    </source>
</evidence>
<name>V5IHN9_IXORI</name>
<dbReference type="GO" id="GO:0003682">
    <property type="term" value="F:chromatin binding"/>
    <property type="evidence" value="ECO:0007669"/>
    <property type="project" value="TreeGrafter"/>
</dbReference>
<feature type="compositionally biased region" description="Polar residues" evidence="4">
    <location>
        <begin position="252"/>
        <end position="272"/>
    </location>
</feature>
<sequence length="518" mass="56448">MVMHARKLPRLNDGYFDRNQAHPYENSSKYSSKATFGSRYNDKVRESPSNGSSHGRMGSPDSRHSYHKSSYSQRPKERDHERGSSKSPAYKERFSKSSTGAKEQHSSKCRGTEPHRTNHERSHTTEESKEKLRQQVGDWSEHVSSSGKKYYYNCKTEVSQWEKPKEWVDWESGPGTSTGATPAADEPTAQVPARLKGTPTRLQSTVPLAPGTASEPAGRCKVRASHTASSSGTNSRQGDKHSSSSTVSSSTRPYQQAARSDTRRSNVSSARNSDLRKDSQTQDMDISPASSGTPGQEGRSGLLVSPSQVTLASLPRMMSQLAGSQGLPNLDDMSPQEAYRTIQQALQLTKQAQTTALGPEAECMPGQPLPPLAATDKGGASPSSDYSAHSSRHDSPTSSVSSLHSVGGPSALVSAVLKPTAPSLTPSLANYYNEALIGHVTGWQADHAERQANRYSEEAHSLGSLNCTRVSAELKMARSLVRLAEIQATLQEQRTLFLRQQIKELEELKSQVNFMSDS</sequence>
<protein>
    <submittedName>
        <fullName evidence="6">Putative ww domain protein</fullName>
    </submittedName>
</protein>
<feature type="compositionally biased region" description="Basic and acidic residues" evidence="4">
    <location>
        <begin position="102"/>
        <end position="133"/>
    </location>
</feature>
<dbReference type="GO" id="GO:1904263">
    <property type="term" value="P:positive regulation of TORC1 signaling"/>
    <property type="evidence" value="ECO:0007669"/>
    <property type="project" value="TreeGrafter"/>
</dbReference>
<dbReference type="InterPro" id="IPR001202">
    <property type="entry name" value="WW_dom"/>
</dbReference>
<evidence type="ECO:0000256" key="4">
    <source>
        <dbReference type="SAM" id="MobiDB-lite"/>
    </source>
</evidence>
<feature type="compositionally biased region" description="Basic and acidic residues" evidence="4">
    <location>
        <begin position="74"/>
        <end position="95"/>
    </location>
</feature>
<evidence type="ECO:0000256" key="3">
    <source>
        <dbReference type="ARBA" id="ARBA00023242"/>
    </source>
</evidence>